<feature type="binding site" evidence="8">
    <location>
        <position position="116"/>
    </location>
    <ligand>
        <name>S-adenosyl-L-methionine</name>
        <dbReference type="ChEBI" id="CHEBI:59789"/>
    </ligand>
</feature>
<feature type="domain" description="Ribosomal RNA adenine methylase transferase N-terminal" evidence="9">
    <location>
        <begin position="74"/>
        <end position="244"/>
    </location>
</feature>
<dbReference type="FunCoup" id="M7Y3W1">
    <property type="interactions" value="435"/>
</dbReference>
<dbReference type="Pfam" id="PF00398">
    <property type="entry name" value="RrnaAD"/>
    <property type="match status" value="1"/>
</dbReference>
<comment type="caution">
    <text evidence="7">Lacks conserved residue(s) required for the propagation of feature annotation.</text>
</comment>
<feature type="binding site" evidence="7 8">
    <location>
        <position position="159"/>
    </location>
    <ligand>
        <name>S-adenosyl-L-methionine</name>
        <dbReference type="ChEBI" id="CHEBI:59789"/>
    </ligand>
</feature>
<comment type="caution">
    <text evidence="10">The sequence shown here is derived from an EMBL/GenBank/DDBJ whole genome shotgun (WGS) entry which is preliminary data.</text>
</comment>
<keyword evidence="5 7" id="KW-0949">S-adenosyl-L-methionine</keyword>
<feature type="binding site" evidence="7 8">
    <location>
        <position position="69"/>
    </location>
    <ligand>
        <name>S-adenosyl-L-methionine</name>
        <dbReference type="ChEBI" id="CHEBI:59789"/>
    </ligand>
</feature>
<keyword evidence="2 7" id="KW-0698">rRNA processing</keyword>
<gene>
    <name evidence="7" type="primary">rsmA</name>
    <name evidence="7" type="synonym">ksgA</name>
    <name evidence="10" type="ORF">C943_00175</name>
</gene>
<name>M7Y3W1_9BACT</name>
<evidence type="ECO:0000313" key="10">
    <source>
        <dbReference type="EMBL" id="EMS35402.1"/>
    </source>
</evidence>
<dbReference type="HAMAP" id="MF_00607">
    <property type="entry name" value="16SrRNA_methyltr_A"/>
    <property type="match status" value="1"/>
</dbReference>
<dbReference type="SUPFAM" id="SSF53335">
    <property type="entry name" value="S-adenosyl-L-methionine-dependent methyltransferases"/>
    <property type="match status" value="1"/>
</dbReference>
<keyword evidence="3 7" id="KW-0489">Methyltransferase</keyword>
<keyword evidence="1 7" id="KW-0963">Cytoplasm</keyword>
<accession>M7Y3W1</accession>
<dbReference type="eggNOG" id="COG0030">
    <property type="taxonomic scope" value="Bacteria"/>
</dbReference>
<dbReference type="NCBIfam" id="TIGR00755">
    <property type="entry name" value="ksgA"/>
    <property type="match status" value="1"/>
</dbReference>
<dbReference type="GO" id="GO:0005829">
    <property type="term" value="C:cytosol"/>
    <property type="evidence" value="ECO:0007669"/>
    <property type="project" value="TreeGrafter"/>
</dbReference>
<dbReference type="PROSITE" id="PS51689">
    <property type="entry name" value="SAM_RNA_A_N6_MT"/>
    <property type="match status" value="1"/>
</dbReference>
<dbReference type="InterPro" id="IPR020598">
    <property type="entry name" value="rRNA_Ade_methylase_Trfase_N"/>
</dbReference>
<proteinExistence type="inferred from homology"/>
<dbReference type="GO" id="GO:0003723">
    <property type="term" value="F:RNA binding"/>
    <property type="evidence" value="ECO:0007669"/>
    <property type="project" value="UniProtKB-UniRule"/>
</dbReference>
<dbReference type="InterPro" id="IPR029063">
    <property type="entry name" value="SAM-dependent_MTases_sf"/>
</dbReference>
<dbReference type="Gene3D" id="3.40.50.150">
    <property type="entry name" value="Vaccinia Virus protein VP39"/>
    <property type="match status" value="1"/>
</dbReference>
<feature type="binding site" evidence="7 8">
    <location>
        <position position="140"/>
    </location>
    <ligand>
        <name>S-adenosyl-L-methionine</name>
        <dbReference type="ChEBI" id="CHEBI:59789"/>
    </ligand>
</feature>
<dbReference type="STRING" id="1239962.C943_00175"/>
<evidence type="ECO:0000256" key="5">
    <source>
        <dbReference type="ARBA" id="ARBA00022691"/>
    </source>
</evidence>
<keyword evidence="4 7" id="KW-0808">Transferase</keyword>
<evidence type="ECO:0000256" key="7">
    <source>
        <dbReference type="HAMAP-Rule" id="MF_00607"/>
    </source>
</evidence>
<dbReference type="PANTHER" id="PTHR11727:SF7">
    <property type="entry name" value="DIMETHYLADENOSINE TRANSFERASE-RELATED"/>
    <property type="match status" value="1"/>
</dbReference>
<dbReference type="InterPro" id="IPR001737">
    <property type="entry name" value="KsgA/Erm"/>
</dbReference>
<evidence type="ECO:0000313" key="11">
    <source>
        <dbReference type="Proteomes" id="UP000010953"/>
    </source>
</evidence>
<dbReference type="SMART" id="SM00650">
    <property type="entry name" value="rADc"/>
    <property type="match status" value="1"/>
</dbReference>
<evidence type="ECO:0000256" key="3">
    <source>
        <dbReference type="ARBA" id="ARBA00022603"/>
    </source>
</evidence>
<keyword evidence="11" id="KW-1185">Reference proteome</keyword>
<dbReference type="AlphaFoldDB" id="M7Y3W1"/>
<dbReference type="EC" id="2.1.1.182" evidence="7"/>
<feature type="binding site" evidence="7 8">
    <location>
        <position position="95"/>
    </location>
    <ligand>
        <name>S-adenosyl-L-methionine</name>
        <dbReference type="ChEBI" id="CHEBI:59789"/>
    </ligand>
</feature>
<comment type="subcellular location">
    <subcellularLocation>
        <location evidence="7">Cytoplasm</location>
    </subcellularLocation>
</comment>
<evidence type="ECO:0000259" key="9">
    <source>
        <dbReference type="SMART" id="SM00650"/>
    </source>
</evidence>
<evidence type="ECO:0000256" key="1">
    <source>
        <dbReference type="ARBA" id="ARBA00022490"/>
    </source>
</evidence>
<dbReference type="Gene3D" id="1.10.8.100">
    <property type="entry name" value="Ribosomal RNA adenine dimethylase-like, domain 2"/>
    <property type="match status" value="1"/>
</dbReference>
<evidence type="ECO:0000256" key="4">
    <source>
        <dbReference type="ARBA" id="ARBA00022679"/>
    </source>
</evidence>
<dbReference type="InterPro" id="IPR023165">
    <property type="entry name" value="rRNA_Ade_diMease-like_C"/>
</dbReference>
<comment type="function">
    <text evidence="7">Specifically dimethylates two adjacent adenosines (A1518 and A1519) in the loop of a conserved hairpin near the 3'-end of 16S rRNA in the 30S particle. May play a critical role in biogenesis of 30S subunits.</text>
</comment>
<organism evidence="10 11">
    <name type="scientific">Mariniradius saccharolyticus AK6</name>
    <dbReference type="NCBI Taxonomy" id="1239962"/>
    <lineage>
        <taxon>Bacteria</taxon>
        <taxon>Pseudomonadati</taxon>
        <taxon>Bacteroidota</taxon>
        <taxon>Cytophagia</taxon>
        <taxon>Cytophagales</taxon>
        <taxon>Cyclobacteriaceae</taxon>
        <taxon>Mariniradius</taxon>
    </lineage>
</organism>
<protein>
    <recommendedName>
        <fullName evidence="7">Ribosomal RNA small subunit methyltransferase A</fullName>
        <ecNumber evidence="7">2.1.1.182</ecNumber>
    </recommendedName>
    <alternativeName>
        <fullName evidence="7">16S rRNA (adenine(1518)-N(6)/adenine(1519)-N(6))-dimethyltransferase</fullName>
    </alternativeName>
    <alternativeName>
        <fullName evidence="7">16S rRNA dimethyladenosine transferase</fullName>
    </alternativeName>
    <alternativeName>
        <fullName evidence="7">16S rRNA dimethylase</fullName>
    </alternativeName>
    <alternativeName>
        <fullName evidence="7">S-adenosylmethionine-6-N', N'-adenosyl(rRNA) dimethyltransferase</fullName>
    </alternativeName>
</protein>
<sequence length="314" mass="35500">MEKRVTQTKTSQNQATEGQIGLASIHPAGKLILCLCDNSLIFDLQFIEIIFMAHIQNVKAKKHLGQHFLTDLGIAERIAGSLTGHQGTNKVLEIGPGMGVLTDFLLRKDWDLYLVDVDHESIVYLHGKYPDLGERIIEADYLRKDFSPIMNGPYIVAGNFPYNISSQIFFKVLEERNQVTEVVCMLQREVAQRIASPKGSKEYGILSVLLQAFYDIEYLFTVPPGVFNPPPKVHSGVIRLKRNTTERLACDEKLFFRVVKQGFGTRRKTLRNSLKALGLSEELKLDPVLDLRAEQLDVADFVQLTLKLQASWNK</sequence>
<dbReference type="FunFam" id="1.10.8.100:FF:000001">
    <property type="entry name" value="Ribosomal RNA small subunit methyltransferase A"/>
    <property type="match status" value="1"/>
</dbReference>
<feature type="binding site" evidence="7 8">
    <location>
        <position position="67"/>
    </location>
    <ligand>
        <name>S-adenosyl-L-methionine</name>
        <dbReference type="ChEBI" id="CHEBI:59789"/>
    </ligand>
</feature>
<comment type="catalytic activity">
    <reaction evidence="7">
        <text>adenosine(1518)/adenosine(1519) in 16S rRNA + 4 S-adenosyl-L-methionine = N(6)-dimethyladenosine(1518)/N(6)-dimethyladenosine(1519) in 16S rRNA + 4 S-adenosyl-L-homocysteine + 4 H(+)</text>
        <dbReference type="Rhea" id="RHEA:19609"/>
        <dbReference type="Rhea" id="RHEA-COMP:10232"/>
        <dbReference type="Rhea" id="RHEA-COMP:10233"/>
        <dbReference type="ChEBI" id="CHEBI:15378"/>
        <dbReference type="ChEBI" id="CHEBI:57856"/>
        <dbReference type="ChEBI" id="CHEBI:59789"/>
        <dbReference type="ChEBI" id="CHEBI:74411"/>
        <dbReference type="ChEBI" id="CHEBI:74493"/>
        <dbReference type="EC" id="2.1.1.182"/>
    </reaction>
</comment>
<evidence type="ECO:0000256" key="6">
    <source>
        <dbReference type="ARBA" id="ARBA00022884"/>
    </source>
</evidence>
<dbReference type="InterPro" id="IPR011530">
    <property type="entry name" value="rRNA_adenine_dimethylase"/>
</dbReference>
<dbReference type="PANTHER" id="PTHR11727">
    <property type="entry name" value="DIMETHYLADENOSINE TRANSFERASE"/>
    <property type="match status" value="1"/>
</dbReference>
<dbReference type="EMBL" id="AMZY02000001">
    <property type="protein sequence ID" value="EMS35402.1"/>
    <property type="molecule type" value="Genomic_DNA"/>
</dbReference>
<dbReference type="InParanoid" id="M7Y3W1"/>
<dbReference type="Proteomes" id="UP000010953">
    <property type="component" value="Unassembled WGS sequence"/>
</dbReference>
<keyword evidence="6 7" id="KW-0694">RNA-binding</keyword>
<reference evidence="10" key="1">
    <citation type="submission" date="2013-01" db="EMBL/GenBank/DDBJ databases">
        <title>Genome assembly of Mariniradius saccharolyticus AK6.</title>
        <authorList>
            <person name="Vaidya B."/>
            <person name="Khatri I."/>
            <person name="Tanuku N.R.S."/>
            <person name="Subramanian S."/>
            <person name="Pinnaka A."/>
        </authorList>
    </citation>
    <scope>NUCLEOTIDE SEQUENCE [LARGE SCALE GENOMIC DNA]</scope>
    <source>
        <strain evidence="10">AK6</strain>
    </source>
</reference>
<comment type="similarity">
    <text evidence="7">Belongs to the class I-like SAM-binding methyltransferase superfamily. rRNA adenine N(6)-methyltransferase family. RsmA subfamily.</text>
</comment>
<evidence type="ECO:0000256" key="8">
    <source>
        <dbReference type="PROSITE-ProRule" id="PRU01026"/>
    </source>
</evidence>
<dbReference type="GO" id="GO:0052908">
    <property type="term" value="F:16S rRNA (adenine(1518)-N(6)/adenine(1519)-N(6))-dimethyltransferase activity"/>
    <property type="evidence" value="ECO:0007669"/>
    <property type="project" value="UniProtKB-EC"/>
</dbReference>
<evidence type="ECO:0000256" key="2">
    <source>
        <dbReference type="ARBA" id="ARBA00022552"/>
    </source>
</evidence>